<organism evidence="2 3">
    <name type="scientific">Algoriphagus locisalis</name>
    <dbReference type="NCBI Taxonomy" id="305507"/>
    <lineage>
        <taxon>Bacteria</taxon>
        <taxon>Pseudomonadati</taxon>
        <taxon>Bacteroidota</taxon>
        <taxon>Cytophagia</taxon>
        <taxon>Cytophagales</taxon>
        <taxon>Cyclobacteriaceae</taxon>
        <taxon>Algoriphagus</taxon>
    </lineage>
</organism>
<evidence type="ECO:0000256" key="1">
    <source>
        <dbReference type="SAM" id="Phobius"/>
    </source>
</evidence>
<keyword evidence="3" id="KW-1185">Reference proteome</keyword>
<evidence type="ECO:0000313" key="3">
    <source>
        <dbReference type="Proteomes" id="UP000199673"/>
    </source>
</evidence>
<dbReference type="EMBL" id="FPBF01000008">
    <property type="protein sequence ID" value="SFU16720.1"/>
    <property type="molecule type" value="Genomic_DNA"/>
</dbReference>
<reference evidence="3" key="1">
    <citation type="submission" date="2016-10" db="EMBL/GenBank/DDBJ databases">
        <authorList>
            <person name="Varghese N."/>
            <person name="Submissions S."/>
        </authorList>
    </citation>
    <scope>NUCLEOTIDE SEQUENCE [LARGE SCALE GENOMIC DNA]</scope>
    <source>
        <strain evidence="3">DSM 23445</strain>
    </source>
</reference>
<sequence length="61" mass="7093">MYKEVLRSIENVEVFPVVSLVIFVLFFIGITIWTIRVPKDVIDHMSSLPMDDDNKLTDKQP</sequence>
<dbReference type="RefSeq" id="WP_091697607.1">
    <property type="nucleotide sequence ID" value="NZ_FPBF01000008.1"/>
</dbReference>
<keyword evidence="1" id="KW-1133">Transmembrane helix</keyword>
<evidence type="ECO:0008006" key="4">
    <source>
        <dbReference type="Google" id="ProtNLM"/>
    </source>
</evidence>
<keyword evidence="1" id="KW-0472">Membrane</keyword>
<keyword evidence="1" id="KW-0812">Transmembrane</keyword>
<evidence type="ECO:0000313" key="2">
    <source>
        <dbReference type="EMBL" id="SFU16720.1"/>
    </source>
</evidence>
<proteinExistence type="predicted"/>
<name>A0A1I7DYE7_9BACT</name>
<dbReference type="STRING" id="305507.SAMN04489724_4597"/>
<dbReference type="AlphaFoldDB" id="A0A1I7DYE7"/>
<gene>
    <name evidence="2" type="ORF">SAMN04489724_4597</name>
</gene>
<feature type="transmembrane region" description="Helical" evidence="1">
    <location>
        <begin position="14"/>
        <end position="35"/>
    </location>
</feature>
<accession>A0A1I7DYE7</accession>
<dbReference type="Proteomes" id="UP000199673">
    <property type="component" value="Unassembled WGS sequence"/>
</dbReference>
<protein>
    <recommendedName>
        <fullName evidence="4">Cbb3-type cytochrome oxidase component FixQ</fullName>
    </recommendedName>
</protein>